<dbReference type="Proteomes" id="UP001596104">
    <property type="component" value="Unassembled WGS sequence"/>
</dbReference>
<gene>
    <name evidence="2" type="ORF">ACFPPC_16485</name>
</gene>
<evidence type="ECO:0000256" key="1">
    <source>
        <dbReference type="SAM" id="MobiDB-lite"/>
    </source>
</evidence>
<protein>
    <submittedName>
        <fullName evidence="2">DUF2188 domain-containing protein</fullName>
    </submittedName>
</protein>
<dbReference type="Pfam" id="PF09954">
    <property type="entry name" value="DUF2188"/>
    <property type="match status" value="1"/>
</dbReference>
<feature type="compositionally biased region" description="Basic and acidic residues" evidence="1">
    <location>
        <begin position="62"/>
        <end position="73"/>
    </location>
</feature>
<comment type="caution">
    <text evidence="2">The sequence shown here is derived from an EMBL/GenBank/DDBJ whole genome shotgun (WGS) entry which is preliminary data.</text>
</comment>
<reference evidence="3" key="1">
    <citation type="journal article" date="2019" name="Int. J. Syst. Evol. Microbiol.">
        <title>The Global Catalogue of Microorganisms (GCM) 10K type strain sequencing project: providing services to taxonomists for standard genome sequencing and annotation.</title>
        <authorList>
            <consortium name="The Broad Institute Genomics Platform"/>
            <consortium name="The Broad Institute Genome Sequencing Center for Infectious Disease"/>
            <person name="Wu L."/>
            <person name="Ma J."/>
        </authorList>
    </citation>
    <scope>NUCLEOTIDE SEQUENCE [LARGE SCALE GENOMIC DNA]</scope>
    <source>
        <strain evidence="3">CGMCC 1.16326</strain>
    </source>
</reference>
<organism evidence="2 3">
    <name type="scientific">Bosea vestrisii</name>
    <dbReference type="NCBI Taxonomy" id="151416"/>
    <lineage>
        <taxon>Bacteria</taxon>
        <taxon>Pseudomonadati</taxon>
        <taxon>Pseudomonadota</taxon>
        <taxon>Alphaproteobacteria</taxon>
        <taxon>Hyphomicrobiales</taxon>
        <taxon>Boseaceae</taxon>
        <taxon>Bosea</taxon>
    </lineage>
</organism>
<sequence length="89" mass="9715">MSPLSQSRGSAMPDRYVTKHPRGWAVKAPGSERASSVHGTQTEAEQAAKQTVRNLGGGEVRIQGRDGKWRDSDTVPLGNDPNPPRDRKH</sequence>
<evidence type="ECO:0000313" key="2">
    <source>
        <dbReference type="EMBL" id="MFC5394239.1"/>
    </source>
</evidence>
<accession>A0ABW0HE67</accession>
<dbReference type="InterPro" id="IPR018691">
    <property type="entry name" value="DUF2188"/>
</dbReference>
<dbReference type="EMBL" id="JBHSLV010000029">
    <property type="protein sequence ID" value="MFC5394239.1"/>
    <property type="molecule type" value="Genomic_DNA"/>
</dbReference>
<name>A0ABW0HE67_9HYPH</name>
<keyword evidence="3" id="KW-1185">Reference proteome</keyword>
<proteinExistence type="predicted"/>
<evidence type="ECO:0000313" key="3">
    <source>
        <dbReference type="Proteomes" id="UP001596104"/>
    </source>
</evidence>
<dbReference type="RefSeq" id="WP_377009432.1">
    <property type="nucleotide sequence ID" value="NZ_JBHSLV010000029.1"/>
</dbReference>
<feature type="region of interest" description="Disordered" evidence="1">
    <location>
        <begin position="1"/>
        <end position="89"/>
    </location>
</feature>
<feature type="compositionally biased region" description="Polar residues" evidence="1">
    <location>
        <begin position="33"/>
        <end position="53"/>
    </location>
</feature>